<dbReference type="Proteomes" id="UP000649179">
    <property type="component" value="Unassembled WGS sequence"/>
</dbReference>
<evidence type="ECO:0000256" key="1">
    <source>
        <dbReference type="SAM" id="MobiDB-lite"/>
    </source>
</evidence>
<feature type="region of interest" description="Disordered" evidence="1">
    <location>
        <begin position="100"/>
        <end position="120"/>
    </location>
</feature>
<reference evidence="3" key="2">
    <citation type="submission" date="2020-09" db="EMBL/GenBank/DDBJ databases">
        <authorList>
            <person name="Sun Q."/>
            <person name="Zhou Y."/>
        </authorList>
    </citation>
    <scope>NUCLEOTIDE SEQUENCE</scope>
    <source>
        <strain evidence="3">CGMCC 1.16067</strain>
    </source>
</reference>
<keyword evidence="4" id="KW-1185">Reference proteome</keyword>
<protein>
    <recommendedName>
        <fullName evidence="5">DUF3105 domain-containing protein</fullName>
    </recommendedName>
</protein>
<keyword evidence="2" id="KW-1133">Transmembrane helix</keyword>
<evidence type="ECO:0008006" key="5">
    <source>
        <dbReference type="Google" id="ProtNLM"/>
    </source>
</evidence>
<organism evidence="3 4">
    <name type="scientific">Marmoricola endophyticus</name>
    <dbReference type="NCBI Taxonomy" id="2040280"/>
    <lineage>
        <taxon>Bacteria</taxon>
        <taxon>Bacillati</taxon>
        <taxon>Actinomycetota</taxon>
        <taxon>Actinomycetes</taxon>
        <taxon>Propionibacteriales</taxon>
        <taxon>Nocardioidaceae</taxon>
        <taxon>Marmoricola</taxon>
    </lineage>
</organism>
<feature type="compositionally biased region" description="Basic and acidic residues" evidence="1">
    <location>
        <begin position="22"/>
        <end position="31"/>
    </location>
</feature>
<feature type="transmembrane region" description="Helical" evidence="2">
    <location>
        <begin position="49"/>
        <end position="72"/>
    </location>
</feature>
<evidence type="ECO:0000313" key="4">
    <source>
        <dbReference type="Proteomes" id="UP000649179"/>
    </source>
</evidence>
<feature type="region of interest" description="Disordered" evidence="1">
    <location>
        <begin position="1"/>
        <end position="31"/>
    </location>
</feature>
<accession>A0A917F6S8</accession>
<evidence type="ECO:0000313" key="3">
    <source>
        <dbReference type="EMBL" id="GGF56355.1"/>
    </source>
</evidence>
<keyword evidence="2" id="KW-0812">Transmembrane</keyword>
<gene>
    <name evidence="3" type="ORF">GCM10011519_32890</name>
</gene>
<evidence type="ECO:0000256" key="2">
    <source>
        <dbReference type="SAM" id="Phobius"/>
    </source>
</evidence>
<dbReference type="AlphaFoldDB" id="A0A917F6S8"/>
<sequence>MTAPNVRPDHPSREGPVATKKQKQEERRARAEAARAAQQAAARKERMRAIAVFGAAAVVVIGLILAALVPFLKDRSADKKLADADLASLGVSENAAGCRAPVTKDATGSGQHENPGTPITYPDHPPAFGKHWGNFLYGSEIRTFYSRQDRPELERMVHSLEHGHTIVWYDDSITAGDADYEALEQITSKLGLDSYVMAAPYDKADGGAFPDGAHVAITHWTGPADQKGVWQYCDKVSGSVIKSFVTEHPKESAPEPGAA</sequence>
<name>A0A917F6S8_9ACTN</name>
<dbReference type="InterPro" id="IPR021454">
    <property type="entry name" value="DUF3105"/>
</dbReference>
<dbReference type="Pfam" id="PF11303">
    <property type="entry name" value="DUF3105"/>
    <property type="match status" value="1"/>
</dbReference>
<proteinExistence type="predicted"/>
<dbReference type="EMBL" id="BMKQ01000001">
    <property type="protein sequence ID" value="GGF56355.1"/>
    <property type="molecule type" value="Genomic_DNA"/>
</dbReference>
<keyword evidence="2" id="KW-0472">Membrane</keyword>
<comment type="caution">
    <text evidence="3">The sequence shown here is derived from an EMBL/GenBank/DDBJ whole genome shotgun (WGS) entry which is preliminary data.</text>
</comment>
<reference evidence="3" key="1">
    <citation type="journal article" date="2014" name="Int. J. Syst. Evol. Microbiol.">
        <title>Complete genome sequence of Corynebacterium casei LMG S-19264T (=DSM 44701T), isolated from a smear-ripened cheese.</title>
        <authorList>
            <consortium name="US DOE Joint Genome Institute (JGI-PGF)"/>
            <person name="Walter F."/>
            <person name="Albersmeier A."/>
            <person name="Kalinowski J."/>
            <person name="Ruckert C."/>
        </authorList>
    </citation>
    <scope>NUCLEOTIDE SEQUENCE</scope>
    <source>
        <strain evidence="3">CGMCC 1.16067</strain>
    </source>
</reference>